<dbReference type="InterPro" id="IPR011737">
    <property type="entry name" value="CHP02206_TP0381"/>
</dbReference>
<comment type="caution">
    <text evidence="2">The sequence shown here is derived from an EMBL/GenBank/DDBJ whole genome shotgun (WGS) entry which is preliminary data.</text>
</comment>
<feature type="transmembrane region" description="Helical" evidence="1">
    <location>
        <begin position="218"/>
        <end position="239"/>
    </location>
</feature>
<keyword evidence="1" id="KW-0812">Transmembrane</keyword>
<dbReference type="EMBL" id="NQMQ01000019">
    <property type="protein sequence ID" value="PAJ69015.1"/>
    <property type="molecule type" value="Genomic_DNA"/>
</dbReference>
<dbReference type="AlphaFoldDB" id="A0A269PBW4"/>
<reference evidence="2 3" key="1">
    <citation type="submission" date="2017-08" db="EMBL/GenBank/DDBJ databases">
        <authorList>
            <person name="de Groot N.N."/>
        </authorList>
    </citation>
    <scope>NUCLEOTIDE SEQUENCE [LARGE SCALE GENOMIC DNA]</scope>
    <source>
        <strain evidence="2 3">NBT06-6</strain>
    </source>
</reference>
<evidence type="ECO:0000313" key="2">
    <source>
        <dbReference type="EMBL" id="PAJ69015.1"/>
    </source>
</evidence>
<feature type="transmembrane region" description="Helical" evidence="1">
    <location>
        <begin position="117"/>
        <end position="136"/>
    </location>
</feature>
<dbReference type="NCBIfam" id="TIGR02206">
    <property type="entry name" value="intg_mem_TP0381"/>
    <property type="match status" value="1"/>
</dbReference>
<keyword evidence="1" id="KW-0472">Membrane</keyword>
<gene>
    <name evidence="2" type="ORF">CIG21_09145</name>
</gene>
<dbReference type="Proteomes" id="UP000215771">
    <property type="component" value="Unassembled WGS sequence"/>
</dbReference>
<feature type="transmembrane region" description="Helical" evidence="1">
    <location>
        <begin position="30"/>
        <end position="49"/>
    </location>
</feature>
<feature type="transmembrane region" description="Helical" evidence="1">
    <location>
        <begin position="148"/>
        <end position="167"/>
    </location>
</feature>
<feature type="transmembrane region" description="Helical" evidence="1">
    <location>
        <begin position="61"/>
        <end position="79"/>
    </location>
</feature>
<accession>A0A269PBW4</accession>
<proteinExistence type="predicted"/>
<organism evidence="2 3">
    <name type="scientific">Corynebacterium hadale</name>
    <dbReference type="NCBI Taxonomy" id="2026255"/>
    <lineage>
        <taxon>Bacteria</taxon>
        <taxon>Bacillati</taxon>
        <taxon>Actinomycetota</taxon>
        <taxon>Actinomycetes</taxon>
        <taxon>Mycobacteriales</taxon>
        <taxon>Corynebacteriaceae</taxon>
        <taxon>Corynebacterium</taxon>
    </lineage>
</organism>
<dbReference type="Pfam" id="PF14808">
    <property type="entry name" value="TMEM164"/>
    <property type="match status" value="1"/>
</dbReference>
<protein>
    <submittedName>
        <fullName evidence="2">TIGR02206 family membrane protein</fullName>
    </submittedName>
</protein>
<keyword evidence="1" id="KW-1133">Transmembrane helix</keyword>
<sequence>MQLQSLQPPDWTSRNGRTYRTMTQYDSRHLSVLVVLILCCGILVVAARNLPHNVVKAARKIAGAVLGILVFAYYCWVLAPSNIVWDETAPFHITDFLRVITPTALLTDNPTAAALSFYWGFLLNPMALLFPDMAYVQDFPGLQEFAYWFFHSAALVVPTVLTFGLGYRPTWRDWRITTAITVAWAGFAATANRITGGNYGFLAGYPRGWSILELFGKWPYYLLIVVPGVPAVWAAMTWASAYRRPATA</sequence>
<dbReference type="RefSeq" id="WP_095278372.1">
    <property type="nucleotide sequence ID" value="NZ_CP047655.1"/>
</dbReference>
<evidence type="ECO:0000256" key="1">
    <source>
        <dbReference type="SAM" id="Phobius"/>
    </source>
</evidence>
<name>A0A269PBW4_9CORY</name>
<evidence type="ECO:0000313" key="3">
    <source>
        <dbReference type="Proteomes" id="UP000215771"/>
    </source>
</evidence>